<dbReference type="Proteomes" id="UP000183642">
    <property type="component" value="Unassembled WGS sequence"/>
</dbReference>
<accession>A0A1I5CX35</accession>
<dbReference type="AlphaFoldDB" id="A0A1I5CX35"/>
<sequence>MPLVAGDVVEFTPGTIHRAVNDEDLQVVVVMENGGLPEAGDAVLTLPAEHLRDPEAYAPATSLAGPDGSPSPERARARRDLAVEGFLELRRHAEGGDSAALAAFHAAAVSLVRPRVADWRERWRAGALAAAKRTGGRLAALELGEADHLRAAGTYRLSRQAEPVLGTCGFLSPYLPECVPSPVPVGVVGEDTPAPARRR</sequence>
<keyword evidence="2" id="KW-1185">Reference proteome</keyword>
<evidence type="ECO:0000313" key="1">
    <source>
        <dbReference type="EMBL" id="SFN91499.1"/>
    </source>
</evidence>
<protein>
    <recommendedName>
        <fullName evidence="3">Cupin domain-containing protein</fullName>
    </recommendedName>
</protein>
<organism evidence="1 2">
    <name type="scientific">Geodermatophilus obscurus</name>
    <dbReference type="NCBI Taxonomy" id="1861"/>
    <lineage>
        <taxon>Bacteria</taxon>
        <taxon>Bacillati</taxon>
        <taxon>Actinomycetota</taxon>
        <taxon>Actinomycetes</taxon>
        <taxon>Geodermatophilales</taxon>
        <taxon>Geodermatophilaceae</taxon>
        <taxon>Geodermatophilus</taxon>
    </lineage>
</organism>
<evidence type="ECO:0008006" key="3">
    <source>
        <dbReference type="Google" id="ProtNLM"/>
    </source>
</evidence>
<evidence type="ECO:0000313" key="2">
    <source>
        <dbReference type="Proteomes" id="UP000183642"/>
    </source>
</evidence>
<reference evidence="2" key="1">
    <citation type="submission" date="2016-10" db="EMBL/GenBank/DDBJ databases">
        <authorList>
            <person name="Varghese N."/>
            <person name="Submissions S."/>
        </authorList>
    </citation>
    <scope>NUCLEOTIDE SEQUENCE [LARGE SCALE GENOMIC DNA]</scope>
    <source>
        <strain evidence="2">DSM 43161</strain>
    </source>
</reference>
<name>A0A1I5CX35_9ACTN</name>
<proteinExistence type="predicted"/>
<gene>
    <name evidence="1" type="ORF">SAMN05660359_00613</name>
</gene>
<dbReference type="EMBL" id="FOWE01000001">
    <property type="protein sequence ID" value="SFN91499.1"/>
    <property type="molecule type" value="Genomic_DNA"/>
</dbReference>